<evidence type="ECO:0000259" key="8">
    <source>
        <dbReference type="Pfam" id="PF17851"/>
    </source>
</evidence>
<reference evidence="9 10" key="1">
    <citation type="journal article" date="2018" name="Nat. Biotechnol.">
        <title>A standardized bacterial taxonomy based on genome phylogeny substantially revises the tree of life.</title>
        <authorList>
            <person name="Parks D.H."/>
            <person name="Chuvochina M."/>
            <person name="Waite D.W."/>
            <person name="Rinke C."/>
            <person name="Skarshewski A."/>
            <person name="Chaumeil P.A."/>
            <person name="Hugenholtz P."/>
        </authorList>
    </citation>
    <scope>NUCLEOTIDE SEQUENCE [LARGE SCALE GENOMIC DNA]</scope>
    <source>
        <strain evidence="9">UBA11482</strain>
    </source>
</reference>
<evidence type="ECO:0000256" key="5">
    <source>
        <dbReference type="PIRSR" id="PIRSR606710-2"/>
    </source>
</evidence>
<evidence type="ECO:0000256" key="1">
    <source>
        <dbReference type="ARBA" id="ARBA00009865"/>
    </source>
</evidence>
<dbReference type="PANTHER" id="PTHR42812:SF12">
    <property type="entry name" value="BETA-XYLOSIDASE-RELATED"/>
    <property type="match status" value="1"/>
</dbReference>
<dbReference type="GO" id="GO:0004553">
    <property type="term" value="F:hydrolase activity, hydrolyzing O-glycosyl compounds"/>
    <property type="evidence" value="ECO:0007669"/>
    <property type="project" value="InterPro"/>
</dbReference>
<evidence type="ECO:0000256" key="2">
    <source>
        <dbReference type="ARBA" id="ARBA00022801"/>
    </source>
</evidence>
<evidence type="ECO:0000256" key="4">
    <source>
        <dbReference type="PIRSR" id="PIRSR606710-1"/>
    </source>
</evidence>
<evidence type="ECO:0000313" key="10">
    <source>
        <dbReference type="Proteomes" id="UP000262954"/>
    </source>
</evidence>
<evidence type="ECO:0000256" key="7">
    <source>
        <dbReference type="SAM" id="SignalP"/>
    </source>
</evidence>
<comment type="similarity">
    <text evidence="1 6">Belongs to the glycosyl hydrolase 43 family.</text>
</comment>
<feature type="active site" description="Proton acceptor" evidence="4">
    <location>
        <position position="48"/>
    </location>
</feature>
<dbReference type="RefSeq" id="WP_022390360.1">
    <property type="nucleotide sequence ID" value="NZ_CAJKYL010000016.1"/>
</dbReference>
<dbReference type="EMBL" id="DNWC01000118">
    <property type="protein sequence ID" value="HBJ09111.1"/>
    <property type="molecule type" value="Genomic_DNA"/>
</dbReference>
<dbReference type="GO" id="GO:0005975">
    <property type="term" value="P:carbohydrate metabolic process"/>
    <property type="evidence" value="ECO:0007669"/>
    <property type="project" value="InterPro"/>
</dbReference>
<protein>
    <submittedName>
        <fullName evidence="9">Glycoside hydrolase</fullName>
    </submittedName>
</protein>
<gene>
    <name evidence="9" type="ORF">DDY73_08905</name>
</gene>
<dbReference type="Pfam" id="PF04616">
    <property type="entry name" value="Glyco_hydro_43"/>
    <property type="match status" value="1"/>
</dbReference>
<dbReference type="InterPro" id="IPR041542">
    <property type="entry name" value="GH43_C2"/>
</dbReference>
<feature type="active site" description="Proton donor" evidence="4">
    <location>
        <position position="214"/>
    </location>
</feature>
<dbReference type="InterPro" id="IPR051795">
    <property type="entry name" value="Glycosyl_Hydrlase_43"/>
</dbReference>
<dbReference type="SUPFAM" id="SSF49899">
    <property type="entry name" value="Concanavalin A-like lectins/glucanases"/>
    <property type="match status" value="1"/>
</dbReference>
<dbReference type="InterPro" id="IPR006710">
    <property type="entry name" value="Glyco_hydro_43"/>
</dbReference>
<dbReference type="InterPro" id="IPR023296">
    <property type="entry name" value="Glyco_hydro_beta-prop_sf"/>
</dbReference>
<dbReference type="InterPro" id="IPR013320">
    <property type="entry name" value="ConA-like_dom_sf"/>
</dbReference>
<evidence type="ECO:0000256" key="3">
    <source>
        <dbReference type="ARBA" id="ARBA00023295"/>
    </source>
</evidence>
<dbReference type="CDD" id="cd09001">
    <property type="entry name" value="GH43_FsAxh1-like"/>
    <property type="match status" value="1"/>
</dbReference>
<feature type="chain" id="PRO_5030062721" evidence="7">
    <location>
        <begin position="21"/>
        <end position="544"/>
    </location>
</feature>
<sequence>MKNIWTAVICLLLCWGTVSAQSYVSQVWVSDLGNGKYKNPVLDADYSDPDVCRVGDDYYMTSSSFACIPALQILHSKDMVNWRIIGTAIERLLPEERFSQMQHGNGVWAPSIRYHQGEFYIYYGDPDTGIYMVKSKDPAGKWDNPVLVKAAKGIIDTCPLWDEDGNAYIVHGYAGSRAGLKSILGLIRMTPDGTRAIGESRIIFDGHIGNATIEGPKFYKRDGWYYIFAPAGGVPTGWQTVLRSKNIWGPYEWKIVMAQGNTNINGPHQGAWVDTPDGKEDWFFHFQDKEAYGRVVHLQPMKWVDGWPVIGVDKDGDGCGSPVYSYKKPNVGKTYSIETPAESDEFDSLELGLQWQWQANPKPIWYFCDGGNSLLRLYSYYTENQVNLWDVPNLLLQKFPTEDFTVTTKVSFAPSSKYTGERTGLVVMGADYAVLAMENRADGLILVQNVCRKADKKGKEEENASVKLSDNTLFLRVKVNKDSEKEAICSFSYSVDGKKFISLGENFTAKPGKWIGAKVGLFITRPKAVNDGGWVDIDWFRVTK</sequence>
<accession>A0A316R048</accession>
<dbReference type="Gene3D" id="2.115.10.20">
    <property type="entry name" value="Glycosyl hydrolase domain, family 43"/>
    <property type="match status" value="1"/>
</dbReference>
<feature type="signal peptide" evidence="7">
    <location>
        <begin position="1"/>
        <end position="20"/>
    </location>
</feature>
<organism evidence="9 10">
    <name type="scientific">Coprobacter fastidiosus</name>
    <dbReference type="NCBI Taxonomy" id="1099853"/>
    <lineage>
        <taxon>Bacteria</taxon>
        <taxon>Pseudomonadati</taxon>
        <taxon>Bacteroidota</taxon>
        <taxon>Bacteroidia</taxon>
        <taxon>Bacteroidales</taxon>
        <taxon>Barnesiellaceae</taxon>
        <taxon>Coprobacter</taxon>
    </lineage>
</organism>
<dbReference type="Pfam" id="PF17851">
    <property type="entry name" value="GH43_C2"/>
    <property type="match status" value="1"/>
</dbReference>
<dbReference type="Proteomes" id="UP000262954">
    <property type="component" value="Unassembled WGS sequence"/>
</dbReference>
<evidence type="ECO:0000256" key="6">
    <source>
        <dbReference type="RuleBase" id="RU361187"/>
    </source>
</evidence>
<dbReference type="Gene3D" id="2.60.120.200">
    <property type="match status" value="1"/>
</dbReference>
<name>A0A316R048_9BACT</name>
<feature type="domain" description="Beta-xylosidase C-terminal Concanavalin A-like" evidence="8">
    <location>
        <begin position="343"/>
        <end position="542"/>
    </location>
</feature>
<dbReference type="AlphaFoldDB" id="A0A316R048"/>
<keyword evidence="2 6" id="KW-0378">Hydrolase</keyword>
<comment type="caution">
    <text evidence="9">The sequence shown here is derived from an EMBL/GenBank/DDBJ whole genome shotgun (WGS) entry which is preliminary data.</text>
</comment>
<proteinExistence type="inferred from homology"/>
<feature type="site" description="Important for catalytic activity, responsible for pKa modulation of the active site Glu and correct orientation of both the proton donor and substrate" evidence="5">
    <location>
        <position position="156"/>
    </location>
</feature>
<keyword evidence="7" id="KW-0732">Signal</keyword>
<dbReference type="PANTHER" id="PTHR42812">
    <property type="entry name" value="BETA-XYLOSIDASE"/>
    <property type="match status" value="1"/>
</dbReference>
<dbReference type="SUPFAM" id="SSF75005">
    <property type="entry name" value="Arabinanase/levansucrase/invertase"/>
    <property type="match status" value="1"/>
</dbReference>
<keyword evidence="3 6" id="KW-0326">Glycosidase</keyword>
<evidence type="ECO:0000313" key="9">
    <source>
        <dbReference type="EMBL" id="HBJ09111.1"/>
    </source>
</evidence>